<dbReference type="SUPFAM" id="SSF53067">
    <property type="entry name" value="Actin-like ATPase domain"/>
    <property type="match status" value="1"/>
</dbReference>
<evidence type="ECO:0000256" key="2">
    <source>
        <dbReference type="ARBA" id="ARBA00006479"/>
    </source>
</evidence>
<dbReference type="Pfam" id="PF00480">
    <property type="entry name" value="ROK"/>
    <property type="match status" value="1"/>
</dbReference>
<reference evidence="4" key="2">
    <citation type="journal article" date="2021" name="PeerJ">
        <title>Extensive microbial diversity within the chicken gut microbiome revealed by metagenomics and culture.</title>
        <authorList>
            <person name="Gilroy R."/>
            <person name="Ravi A."/>
            <person name="Getino M."/>
            <person name="Pursley I."/>
            <person name="Horton D.L."/>
            <person name="Alikhan N.F."/>
            <person name="Baker D."/>
            <person name="Gharbi K."/>
            <person name="Hall N."/>
            <person name="Watson M."/>
            <person name="Adriaenssens E.M."/>
            <person name="Foster-Nyarko E."/>
            <person name="Jarju S."/>
            <person name="Secka A."/>
            <person name="Antonio M."/>
            <person name="Oren A."/>
            <person name="Chaudhuri R.R."/>
            <person name="La Ragione R."/>
            <person name="Hildebrand F."/>
            <person name="Pallen M.J."/>
        </authorList>
    </citation>
    <scope>NUCLEOTIDE SEQUENCE</scope>
    <source>
        <strain evidence="4">CHK188-20938</strain>
    </source>
</reference>
<evidence type="ECO:0000313" key="5">
    <source>
        <dbReference type="Proteomes" id="UP000824169"/>
    </source>
</evidence>
<protein>
    <submittedName>
        <fullName evidence="4">ROK family protein</fullName>
    </submittedName>
</protein>
<evidence type="ECO:0000256" key="3">
    <source>
        <dbReference type="ARBA" id="ARBA00022629"/>
    </source>
</evidence>
<dbReference type="Proteomes" id="UP000824169">
    <property type="component" value="Unassembled WGS sequence"/>
</dbReference>
<dbReference type="Gene3D" id="1.10.10.10">
    <property type="entry name" value="Winged helix-like DNA-binding domain superfamily/Winged helix DNA-binding domain"/>
    <property type="match status" value="1"/>
</dbReference>
<dbReference type="GO" id="GO:0042732">
    <property type="term" value="P:D-xylose metabolic process"/>
    <property type="evidence" value="ECO:0007669"/>
    <property type="project" value="UniProtKB-KW"/>
</dbReference>
<dbReference type="SUPFAM" id="SSF46785">
    <property type="entry name" value="Winged helix' DNA-binding domain"/>
    <property type="match status" value="1"/>
</dbReference>
<proteinExistence type="inferred from homology"/>
<dbReference type="AlphaFoldDB" id="A0A9D1TAP7"/>
<organism evidence="4 5">
    <name type="scientific">Candidatus Scatomonas pullistercoris</name>
    <dbReference type="NCBI Taxonomy" id="2840920"/>
    <lineage>
        <taxon>Bacteria</taxon>
        <taxon>Bacillati</taxon>
        <taxon>Bacillota</taxon>
        <taxon>Clostridia</taxon>
        <taxon>Lachnospirales</taxon>
        <taxon>Lachnospiraceae</taxon>
        <taxon>Lachnospiraceae incertae sedis</taxon>
        <taxon>Candidatus Scatomonas</taxon>
    </lineage>
</organism>
<dbReference type="InterPro" id="IPR036390">
    <property type="entry name" value="WH_DNA-bd_sf"/>
</dbReference>
<gene>
    <name evidence="4" type="ORF">IAB71_05960</name>
</gene>
<comment type="caution">
    <text evidence="4">The sequence shown here is derived from an EMBL/GenBank/DDBJ whole genome shotgun (WGS) entry which is preliminary data.</text>
</comment>
<keyword evidence="3" id="KW-0859">Xylose metabolism</keyword>
<dbReference type="InterPro" id="IPR000600">
    <property type="entry name" value="ROK"/>
</dbReference>
<evidence type="ECO:0000256" key="1">
    <source>
        <dbReference type="ARBA" id="ARBA00002486"/>
    </source>
</evidence>
<dbReference type="Gene3D" id="3.30.420.40">
    <property type="match status" value="2"/>
</dbReference>
<comment type="similarity">
    <text evidence="2">Belongs to the ROK (NagC/XylR) family.</text>
</comment>
<dbReference type="EMBL" id="DVOO01000016">
    <property type="protein sequence ID" value="HIV25318.1"/>
    <property type="molecule type" value="Genomic_DNA"/>
</dbReference>
<evidence type="ECO:0000313" key="4">
    <source>
        <dbReference type="EMBL" id="HIV25318.1"/>
    </source>
</evidence>
<keyword evidence="3" id="KW-0119">Carbohydrate metabolism</keyword>
<dbReference type="InterPro" id="IPR043129">
    <property type="entry name" value="ATPase_NBD"/>
</dbReference>
<dbReference type="PANTHER" id="PTHR18964">
    <property type="entry name" value="ROK (REPRESSOR, ORF, KINASE) FAMILY"/>
    <property type="match status" value="1"/>
</dbReference>
<comment type="function">
    <text evidence="1">Transcriptional repressor of xylose-utilizing enzymes.</text>
</comment>
<sequence length="409" mass="45153">MNNSHFTYTPAKENSRSSTLRLLFAKNTLSRTEIAATLNISTAAVTVTTKSLLDAGILIPCEDSSQLQNMHKAGRKQALLSINPNWKYVLAIEIFTDYVNLAVTDLLGYTIIQKNFPAVESFPAPKSFCEAISRECRLLIKSADISPDRILGAGISVQGAVDHINGIAMNPYLMEGPVPFKEYFSELLQMPVAVESNVCSVLQSELTYRTHIADHDNVLMLKWGPGVGSAMAIGGAIYKGYQFQSPEIGHNTFSRGKGLRCRCGRRGCLETTISEHVITSQISRLLDAGKDSDLNQLAKKCGPPSANNLSAYLDADIPALRKLIQKCMEKLVNAVHNAVIILAPDQLVLYGQFFKSDWIFQSFVEMLMERNPIIPKHFCVRNTTLNQKPFVGCTAVAIEQILFSEDFSI</sequence>
<dbReference type="InterPro" id="IPR036388">
    <property type="entry name" value="WH-like_DNA-bd_sf"/>
</dbReference>
<dbReference type="PANTHER" id="PTHR18964:SF149">
    <property type="entry name" value="BIFUNCTIONAL UDP-N-ACETYLGLUCOSAMINE 2-EPIMERASE_N-ACETYLMANNOSAMINE KINASE"/>
    <property type="match status" value="1"/>
</dbReference>
<accession>A0A9D1TAP7</accession>
<name>A0A9D1TAP7_9FIRM</name>
<reference evidence="4" key="1">
    <citation type="submission" date="2020-10" db="EMBL/GenBank/DDBJ databases">
        <authorList>
            <person name="Gilroy R."/>
        </authorList>
    </citation>
    <scope>NUCLEOTIDE SEQUENCE</scope>
    <source>
        <strain evidence="4">CHK188-20938</strain>
    </source>
</reference>